<dbReference type="Proteomes" id="UP000178417">
    <property type="component" value="Unassembled WGS sequence"/>
</dbReference>
<feature type="transmembrane region" description="Helical" evidence="6">
    <location>
        <begin position="243"/>
        <end position="262"/>
    </location>
</feature>
<feature type="transmembrane region" description="Helical" evidence="6">
    <location>
        <begin position="201"/>
        <end position="223"/>
    </location>
</feature>
<reference evidence="8 9" key="1">
    <citation type="journal article" date="2016" name="Nat. Commun.">
        <title>Thousands of microbial genomes shed light on interconnected biogeochemical processes in an aquifer system.</title>
        <authorList>
            <person name="Anantharaman K."/>
            <person name="Brown C.T."/>
            <person name="Hug L.A."/>
            <person name="Sharon I."/>
            <person name="Castelle C.J."/>
            <person name="Probst A.J."/>
            <person name="Thomas B.C."/>
            <person name="Singh A."/>
            <person name="Wilkins M.J."/>
            <person name="Karaoz U."/>
            <person name="Brodie E.L."/>
            <person name="Williams K.H."/>
            <person name="Hubbard S.S."/>
            <person name="Banfield J.F."/>
        </authorList>
    </citation>
    <scope>NUCLEOTIDE SEQUENCE [LARGE SCALE GENOMIC DNA]</scope>
</reference>
<organism evidence="8 9">
    <name type="scientific">candidate division WOR-1 bacterium RIFOXYB2_FULL_37_13</name>
    <dbReference type="NCBI Taxonomy" id="1802579"/>
    <lineage>
        <taxon>Bacteria</taxon>
        <taxon>Bacillati</taxon>
        <taxon>Saganbacteria</taxon>
    </lineage>
</organism>
<keyword evidence="3 6" id="KW-0812">Transmembrane</keyword>
<feature type="transmembrane region" description="Helical" evidence="6">
    <location>
        <begin position="98"/>
        <end position="120"/>
    </location>
</feature>
<comment type="caution">
    <text evidence="8">The sequence shown here is derived from an EMBL/GenBank/DDBJ whole genome shotgun (WGS) entry which is preliminary data.</text>
</comment>
<dbReference type="Gene3D" id="1.20.1250.20">
    <property type="entry name" value="MFS general substrate transporter like domains"/>
    <property type="match status" value="1"/>
</dbReference>
<dbReference type="InterPro" id="IPR001958">
    <property type="entry name" value="Tet-R_TetA/multi-R_MdtG-like"/>
</dbReference>
<keyword evidence="4 6" id="KW-1133">Transmembrane helix</keyword>
<accession>A0A1F4SHB0</accession>
<comment type="subcellular location">
    <subcellularLocation>
        <location evidence="1">Cell membrane</location>
        <topology evidence="1">Multi-pass membrane protein</topology>
    </subcellularLocation>
</comment>
<dbReference type="PROSITE" id="PS50850">
    <property type="entry name" value="MFS"/>
    <property type="match status" value="1"/>
</dbReference>
<evidence type="ECO:0000256" key="4">
    <source>
        <dbReference type="ARBA" id="ARBA00022989"/>
    </source>
</evidence>
<dbReference type="AlphaFoldDB" id="A0A1F4SHB0"/>
<feature type="transmembrane region" description="Helical" evidence="6">
    <location>
        <begin position="359"/>
        <end position="378"/>
    </location>
</feature>
<dbReference type="SUPFAM" id="SSF103473">
    <property type="entry name" value="MFS general substrate transporter"/>
    <property type="match status" value="1"/>
</dbReference>
<protein>
    <recommendedName>
        <fullName evidence="7">Major facilitator superfamily (MFS) profile domain-containing protein</fullName>
    </recommendedName>
</protein>
<evidence type="ECO:0000313" key="9">
    <source>
        <dbReference type="Proteomes" id="UP000178417"/>
    </source>
</evidence>
<evidence type="ECO:0000256" key="3">
    <source>
        <dbReference type="ARBA" id="ARBA00022692"/>
    </source>
</evidence>
<feature type="transmembrane region" description="Helical" evidence="6">
    <location>
        <begin position="9"/>
        <end position="29"/>
    </location>
</feature>
<dbReference type="PANTHER" id="PTHR23504">
    <property type="entry name" value="MAJOR FACILITATOR SUPERFAMILY DOMAIN-CONTAINING PROTEIN 10"/>
    <property type="match status" value="1"/>
</dbReference>
<dbReference type="InterPro" id="IPR036259">
    <property type="entry name" value="MFS_trans_sf"/>
</dbReference>
<evidence type="ECO:0000256" key="5">
    <source>
        <dbReference type="ARBA" id="ARBA00023136"/>
    </source>
</evidence>
<name>A0A1F4SHB0_UNCSA</name>
<dbReference type="CDD" id="cd17330">
    <property type="entry name" value="MFS_SLC46_TetA_like"/>
    <property type="match status" value="1"/>
</dbReference>
<dbReference type="EMBL" id="MEUB01000058">
    <property type="protein sequence ID" value="OGC19838.1"/>
    <property type="molecule type" value="Genomic_DNA"/>
</dbReference>
<evidence type="ECO:0000256" key="6">
    <source>
        <dbReference type="SAM" id="Phobius"/>
    </source>
</evidence>
<proteinExistence type="predicted"/>
<feature type="transmembrane region" description="Helical" evidence="6">
    <location>
        <begin position="160"/>
        <end position="180"/>
    </location>
</feature>
<dbReference type="InterPro" id="IPR020846">
    <property type="entry name" value="MFS_dom"/>
</dbReference>
<feature type="domain" description="Major facilitator superfamily (MFS) profile" evidence="7">
    <location>
        <begin position="7"/>
        <end position="379"/>
    </location>
</feature>
<feature type="transmembrane region" description="Helical" evidence="6">
    <location>
        <begin position="41"/>
        <end position="61"/>
    </location>
</feature>
<dbReference type="STRING" id="1802579.A2310_05740"/>
<feature type="transmembrane region" description="Helical" evidence="6">
    <location>
        <begin position="283"/>
        <end position="307"/>
    </location>
</feature>
<keyword evidence="2" id="KW-0813">Transport</keyword>
<dbReference type="PRINTS" id="PR01035">
    <property type="entry name" value="TCRTETA"/>
</dbReference>
<evidence type="ECO:0000256" key="2">
    <source>
        <dbReference type="ARBA" id="ARBA00022448"/>
    </source>
</evidence>
<dbReference type="PANTHER" id="PTHR23504:SF115">
    <property type="entry name" value="MULTIDRUG RESISTANCE PROTEIN 2"/>
    <property type="match status" value="1"/>
</dbReference>
<sequence>MAIRFQSTLILLITMFLVMVGFGIIFPILPFFSINLGATPFQIGMLMASYSLMQFIFAPFWGSLSDRYGRRPIILIGLGGFAITFILFGMATNLFTLFASRILGGILSSACLPTVMAYMADVTSEEERGAGMGLIGAAMGLGIIVGPAIGGIFSQFHFSFPFFFSAGLAFINLIFATFFLKESKTKQSKPRVKYNRIKHLLSLKGFIAFIFLLVFVVSFSISAMESTFSLFAKDRLNFGVAEIGWIFAGMGVVGVIVQGFFIGKLTKRFGEEFLIKAGLFISALGYSLIIFASNLPTLMVFVILASLGQGLCRPSMASLISKDTEFEEGVTMGTMQSVDSLGRILGPVLGGLAFEFHYAIPYLSSGFLNFVFGLILSFI</sequence>
<evidence type="ECO:0000313" key="8">
    <source>
        <dbReference type="EMBL" id="OGC19838.1"/>
    </source>
</evidence>
<feature type="transmembrane region" description="Helical" evidence="6">
    <location>
        <begin position="132"/>
        <end position="154"/>
    </location>
</feature>
<keyword evidence="5 6" id="KW-0472">Membrane</keyword>
<evidence type="ECO:0000256" key="1">
    <source>
        <dbReference type="ARBA" id="ARBA00004651"/>
    </source>
</evidence>
<evidence type="ECO:0000259" key="7">
    <source>
        <dbReference type="PROSITE" id="PS50850"/>
    </source>
</evidence>
<dbReference type="InterPro" id="IPR011701">
    <property type="entry name" value="MFS"/>
</dbReference>
<dbReference type="Pfam" id="PF07690">
    <property type="entry name" value="MFS_1"/>
    <property type="match status" value="1"/>
</dbReference>
<feature type="transmembrane region" description="Helical" evidence="6">
    <location>
        <begin position="73"/>
        <end position="92"/>
    </location>
</feature>
<dbReference type="GO" id="GO:0022857">
    <property type="term" value="F:transmembrane transporter activity"/>
    <property type="evidence" value="ECO:0007669"/>
    <property type="project" value="InterPro"/>
</dbReference>
<dbReference type="GO" id="GO:0005886">
    <property type="term" value="C:plasma membrane"/>
    <property type="evidence" value="ECO:0007669"/>
    <property type="project" value="UniProtKB-SubCell"/>
</dbReference>
<gene>
    <name evidence="8" type="ORF">A2310_05740</name>
</gene>